<evidence type="ECO:0000313" key="9">
    <source>
        <dbReference type="EMBL" id="KAA6401103.1"/>
    </source>
</evidence>
<dbReference type="PROSITE" id="PS50011">
    <property type="entry name" value="PROTEIN_KINASE_DOM"/>
    <property type="match status" value="1"/>
</dbReference>
<keyword evidence="2" id="KW-0808">Transferase</keyword>
<evidence type="ECO:0000256" key="4">
    <source>
        <dbReference type="ARBA" id="ARBA00022777"/>
    </source>
</evidence>
<dbReference type="Gene3D" id="1.10.510.10">
    <property type="entry name" value="Transferase(Phosphotransferase) domain 1"/>
    <property type="match status" value="1"/>
</dbReference>
<dbReference type="GO" id="GO:0005737">
    <property type="term" value="C:cytoplasm"/>
    <property type="evidence" value="ECO:0007669"/>
    <property type="project" value="TreeGrafter"/>
</dbReference>
<evidence type="ECO:0000256" key="3">
    <source>
        <dbReference type="ARBA" id="ARBA00022741"/>
    </source>
</evidence>
<evidence type="ECO:0000256" key="7">
    <source>
        <dbReference type="SAM" id="MobiDB-lite"/>
    </source>
</evidence>
<feature type="compositionally biased region" description="Basic residues" evidence="7">
    <location>
        <begin position="469"/>
        <end position="488"/>
    </location>
</feature>
<dbReference type="InterPro" id="IPR000719">
    <property type="entry name" value="Prot_kinase_dom"/>
</dbReference>
<protein>
    <submittedName>
        <fullName evidence="9">Putative Serine/threonine-protein kinase ppk15</fullName>
    </submittedName>
</protein>
<feature type="binding site" evidence="6">
    <location>
        <position position="114"/>
    </location>
    <ligand>
        <name>ATP</name>
        <dbReference type="ChEBI" id="CHEBI:30616"/>
    </ligand>
</feature>
<feature type="compositionally biased region" description="Acidic residues" evidence="7">
    <location>
        <begin position="502"/>
        <end position="517"/>
    </location>
</feature>
<name>A0A5J4X282_9EUKA</name>
<gene>
    <name evidence="9" type="ORF">EZS28_003372</name>
</gene>
<reference evidence="9 10" key="1">
    <citation type="submission" date="2019-03" db="EMBL/GenBank/DDBJ databases">
        <title>Single cell metagenomics reveals metabolic interactions within the superorganism composed of flagellate Streblomastix strix and complex community of Bacteroidetes bacteria on its surface.</title>
        <authorList>
            <person name="Treitli S.C."/>
            <person name="Kolisko M."/>
            <person name="Husnik F."/>
            <person name="Keeling P."/>
            <person name="Hampl V."/>
        </authorList>
    </citation>
    <scope>NUCLEOTIDE SEQUENCE [LARGE SCALE GENOMIC DNA]</scope>
    <source>
        <strain evidence="9">ST1C</strain>
    </source>
</reference>
<dbReference type="InterPro" id="IPR008271">
    <property type="entry name" value="Ser/Thr_kinase_AS"/>
</dbReference>
<dbReference type="InterPro" id="IPR050494">
    <property type="entry name" value="Ser_Thr_dual-spec_kinase"/>
</dbReference>
<dbReference type="PROSITE" id="PS00107">
    <property type="entry name" value="PROTEIN_KINASE_ATP"/>
    <property type="match status" value="1"/>
</dbReference>
<dbReference type="InterPro" id="IPR011009">
    <property type="entry name" value="Kinase-like_dom_sf"/>
</dbReference>
<dbReference type="SUPFAM" id="SSF56112">
    <property type="entry name" value="Protein kinase-like (PK-like)"/>
    <property type="match status" value="1"/>
</dbReference>
<dbReference type="Proteomes" id="UP000324800">
    <property type="component" value="Unassembled WGS sequence"/>
</dbReference>
<dbReference type="Gene3D" id="3.30.200.20">
    <property type="entry name" value="Phosphorylase Kinase, domain 1"/>
    <property type="match status" value="1"/>
</dbReference>
<evidence type="ECO:0000313" key="10">
    <source>
        <dbReference type="Proteomes" id="UP000324800"/>
    </source>
</evidence>
<dbReference type="EMBL" id="SNRW01000446">
    <property type="protein sequence ID" value="KAA6401103.1"/>
    <property type="molecule type" value="Genomic_DNA"/>
</dbReference>
<keyword evidence="5 6" id="KW-0067">ATP-binding</keyword>
<keyword evidence="4 9" id="KW-0418">Kinase</keyword>
<dbReference type="GO" id="GO:0004674">
    <property type="term" value="F:protein serine/threonine kinase activity"/>
    <property type="evidence" value="ECO:0007669"/>
    <property type="project" value="UniProtKB-KW"/>
</dbReference>
<evidence type="ECO:0000256" key="1">
    <source>
        <dbReference type="ARBA" id="ARBA00022527"/>
    </source>
</evidence>
<dbReference type="GO" id="GO:0004713">
    <property type="term" value="F:protein tyrosine kinase activity"/>
    <property type="evidence" value="ECO:0007669"/>
    <property type="project" value="TreeGrafter"/>
</dbReference>
<dbReference type="PANTHER" id="PTHR24058">
    <property type="entry name" value="DUAL SPECIFICITY PROTEIN KINASE"/>
    <property type="match status" value="1"/>
</dbReference>
<accession>A0A5J4X282</accession>
<evidence type="ECO:0000256" key="2">
    <source>
        <dbReference type="ARBA" id="ARBA00022679"/>
    </source>
</evidence>
<dbReference type="PROSITE" id="PS00108">
    <property type="entry name" value="PROTEIN_KINASE_ST"/>
    <property type="match status" value="1"/>
</dbReference>
<evidence type="ECO:0000256" key="5">
    <source>
        <dbReference type="ARBA" id="ARBA00022840"/>
    </source>
</evidence>
<comment type="caution">
    <text evidence="9">The sequence shown here is derived from an EMBL/GenBank/DDBJ whole genome shotgun (WGS) entry which is preliminary data.</text>
</comment>
<dbReference type="SMART" id="SM00220">
    <property type="entry name" value="S_TKc"/>
    <property type="match status" value="1"/>
</dbReference>
<dbReference type="AlphaFoldDB" id="A0A5J4X282"/>
<feature type="region of interest" description="Disordered" evidence="7">
    <location>
        <begin position="454"/>
        <end position="559"/>
    </location>
</feature>
<dbReference type="PANTHER" id="PTHR24058:SF17">
    <property type="entry name" value="HOMEODOMAIN INTERACTING PROTEIN KINASE, ISOFORM D"/>
    <property type="match status" value="1"/>
</dbReference>
<keyword evidence="3 6" id="KW-0547">Nucleotide-binding</keyword>
<sequence>MFNWQLAADVSTTSKATLFLVELYQKCQPFKSYKRKIKNAGLVLTQPSEGVSNDGYDNINDDFILHVGDIIMPYPAPRNTICIGYQVETLLGQGSFGQVVRCINLQTRMLVAVKVVKNQAAFTQQAQYESRILRILRDNDELGIRHVIHFIEDFSFRGHVCFVTELLGEDLYSVMKTGHFRGFTLPMISAVLQQILDACALSSDLQLVHCDLKPENILVDQQLPNIKVIDFGSAVGERHPVYTYIQSRYYRAPEILAGWRYNSRIDMWSVGCIAAELFLGYPLFPGGSEYDQICRIFNMLGPFPAQMVKEGTNFSKFFVLDENEVEIEYVAGVEYRLRRKIGQLTQGDGYRLMTLDEFKVHSQQPDVQPTKQYSYIYGSLQDTIQAYSNKLLRENEFSMRGKADKRPFLSFLNQLLQIDPRKRASAKRALNHPFIVGGGFDKPLLIYKLDENGNQVEDDDNMNDEEKQRKKKLKLSQKRRKKRLKKMQLKLQQKQLNVQNGEQDDDSNVSSDGEEYDEQKQLLYSDGEDGENENENENDDNNSFDEDLVDNVDDEPNEEKLKLLRWPVATLNAMKKYSLITGAKFQENPVKIFTDRHIPKHKQ</sequence>
<dbReference type="OrthoDB" id="9332038at2759"/>
<evidence type="ECO:0000259" key="8">
    <source>
        <dbReference type="PROSITE" id="PS50011"/>
    </source>
</evidence>
<evidence type="ECO:0000256" key="6">
    <source>
        <dbReference type="PROSITE-ProRule" id="PRU10141"/>
    </source>
</evidence>
<dbReference type="Pfam" id="PF00069">
    <property type="entry name" value="Pkinase"/>
    <property type="match status" value="1"/>
</dbReference>
<proteinExistence type="predicted"/>
<organism evidence="9 10">
    <name type="scientific">Streblomastix strix</name>
    <dbReference type="NCBI Taxonomy" id="222440"/>
    <lineage>
        <taxon>Eukaryota</taxon>
        <taxon>Metamonada</taxon>
        <taxon>Preaxostyla</taxon>
        <taxon>Oxymonadida</taxon>
        <taxon>Streblomastigidae</taxon>
        <taxon>Streblomastix</taxon>
    </lineage>
</organism>
<dbReference type="InterPro" id="IPR017441">
    <property type="entry name" value="Protein_kinase_ATP_BS"/>
</dbReference>
<feature type="domain" description="Protein kinase" evidence="8">
    <location>
        <begin position="85"/>
        <end position="435"/>
    </location>
</feature>
<keyword evidence="1" id="KW-0723">Serine/threonine-protein kinase</keyword>
<feature type="compositionally biased region" description="Acidic residues" evidence="7">
    <location>
        <begin position="526"/>
        <end position="557"/>
    </location>
</feature>
<dbReference type="GO" id="GO:0005524">
    <property type="term" value="F:ATP binding"/>
    <property type="evidence" value="ECO:0007669"/>
    <property type="project" value="UniProtKB-UniRule"/>
</dbReference>